<evidence type="ECO:0000256" key="1">
    <source>
        <dbReference type="ARBA" id="ARBA00022485"/>
    </source>
</evidence>
<protein>
    <submittedName>
        <fullName evidence="6">4Fe-4S dicluster domain-containing protein</fullName>
    </submittedName>
</protein>
<accession>A0A832EB20</accession>
<dbReference type="EMBL" id="DSTK01000034">
    <property type="protein sequence ID" value="HFK97852.1"/>
    <property type="molecule type" value="Genomic_DNA"/>
</dbReference>
<evidence type="ECO:0000256" key="4">
    <source>
        <dbReference type="ARBA" id="ARBA00023014"/>
    </source>
</evidence>
<evidence type="ECO:0000256" key="3">
    <source>
        <dbReference type="ARBA" id="ARBA00023004"/>
    </source>
</evidence>
<gene>
    <name evidence="6" type="ORF">ENS06_11110</name>
</gene>
<dbReference type="PANTHER" id="PTHR43177:SF3">
    <property type="entry name" value="PROTEIN NRFC HOMOLOG"/>
    <property type="match status" value="1"/>
</dbReference>
<evidence type="ECO:0000313" key="6">
    <source>
        <dbReference type="EMBL" id="HFK97852.1"/>
    </source>
</evidence>
<evidence type="ECO:0000259" key="5">
    <source>
        <dbReference type="PROSITE" id="PS51379"/>
    </source>
</evidence>
<name>A0A832EB20_9BACT</name>
<dbReference type="PROSITE" id="PS00198">
    <property type="entry name" value="4FE4S_FER_1"/>
    <property type="match status" value="1"/>
</dbReference>
<keyword evidence="3" id="KW-0408">Iron</keyword>
<dbReference type="AlphaFoldDB" id="A0A832EB20"/>
<dbReference type="SUPFAM" id="SSF54862">
    <property type="entry name" value="4Fe-4S ferredoxins"/>
    <property type="match status" value="1"/>
</dbReference>
<dbReference type="InterPro" id="IPR050954">
    <property type="entry name" value="ET_IronSulfur_Cluster-Binding"/>
</dbReference>
<comment type="caution">
    <text evidence="6">The sequence shown here is derived from an EMBL/GenBank/DDBJ whole genome shotgun (WGS) entry which is preliminary data.</text>
</comment>
<dbReference type="GO" id="GO:0051539">
    <property type="term" value="F:4 iron, 4 sulfur cluster binding"/>
    <property type="evidence" value="ECO:0007669"/>
    <property type="project" value="UniProtKB-KW"/>
</dbReference>
<keyword evidence="1" id="KW-0004">4Fe-4S</keyword>
<dbReference type="CDD" id="cd10551">
    <property type="entry name" value="PsrB"/>
    <property type="match status" value="1"/>
</dbReference>
<proteinExistence type="predicted"/>
<reference evidence="6" key="1">
    <citation type="journal article" date="2020" name="mSystems">
        <title>Genome- and Community-Level Interaction Insights into Carbon Utilization and Element Cycling Functions of Hydrothermarchaeota in Hydrothermal Sediment.</title>
        <authorList>
            <person name="Zhou Z."/>
            <person name="Liu Y."/>
            <person name="Xu W."/>
            <person name="Pan J."/>
            <person name="Luo Z.H."/>
            <person name="Li M."/>
        </authorList>
    </citation>
    <scope>NUCLEOTIDE SEQUENCE [LARGE SCALE GENOMIC DNA]</scope>
    <source>
        <strain evidence="6">SpSt-456</strain>
    </source>
</reference>
<dbReference type="Pfam" id="PF13247">
    <property type="entry name" value="Fer4_11"/>
    <property type="match status" value="1"/>
</dbReference>
<dbReference type="Gene3D" id="3.30.70.20">
    <property type="match status" value="2"/>
</dbReference>
<dbReference type="PANTHER" id="PTHR43177">
    <property type="entry name" value="PROTEIN NRFC"/>
    <property type="match status" value="1"/>
</dbReference>
<dbReference type="GO" id="GO:0046872">
    <property type="term" value="F:metal ion binding"/>
    <property type="evidence" value="ECO:0007669"/>
    <property type="project" value="UniProtKB-KW"/>
</dbReference>
<keyword evidence="2" id="KW-0479">Metal-binding</keyword>
<dbReference type="InterPro" id="IPR017896">
    <property type="entry name" value="4Fe4S_Fe-S-bd"/>
</dbReference>
<sequence length="227" mass="25511">MPHSLFTRSWRSVSPNCARRIRLMKETTRDRYVMVYNADLCIGCAACSIECRRFYGLDEKGSFRVRIKTQETGSFPDVTLEHVRVSCAHCANAECIKECPTGATFRAEDGFVLITQERCIGCGACVDACPYGARYMRQIGQMLKADKCAWCYARVYEGQKPVCVEKCITGALLFGLSSDPAIKAALEEPGVDVYHPEYNTKPQLYRKGVRPRHKDVKVLAQVPYPMG</sequence>
<keyword evidence="4" id="KW-0411">Iron-sulfur</keyword>
<evidence type="ECO:0000256" key="2">
    <source>
        <dbReference type="ARBA" id="ARBA00022723"/>
    </source>
</evidence>
<dbReference type="Pfam" id="PF12800">
    <property type="entry name" value="Fer4_4"/>
    <property type="match status" value="1"/>
</dbReference>
<feature type="domain" description="4Fe-4S ferredoxin-type" evidence="5">
    <location>
        <begin position="32"/>
        <end position="62"/>
    </location>
</feature>
<dbReference type="PROSITE" id="PS51379">
    <property type="entry name" value="4FE4S_FER_2"/>
    <property type="match status" value="2"/>
</dbReference>
<organism evidence="6">
    <name type="scientific">Desulfacinum infernum</name>
    <dbReference type="NCBI Taxonomy" id="35837"/>
    <lineage>
        <taxon>Bacteria</taxon>
        <taxon>Pseudomonadati</taxon>
        <taxon>Thermodesulfobacteriota</taxon>
        <taxon>Syntrophobacteria</taxon>
        <taxon>Syntrophobacterales</taxon>
        <taxon>Syntrophobacteraceae</taxon>
        <taxon>Desulfacinum</taxon>
    </lineage>
</organism>
<feature type="domain" description="4Fe-4S ferredoxin-type" evidence="5">
    <location>
        <begin position="110"/>
        <end position="139"/>
    </location>
</feature>
<dbReference type="InterPro" id="IPR017900">
    <property type="entry name" value="4Fe4S_Fe_S_CS"/>
</dbReference>